<dbReference type="InterPro" id="IPR036922">
    <property type="entry name" value="Rieske_2Fe-2S_sf"/>
</dbReference>
<dbReference type="Proteomes" id="UP000295705">
    <property type="component" value="Unassembled WGS sequence"/>
</dbReference>
<dbReference type="PANTHER" id="PTHR43756:SF1">
    <property type="entry name" value="3-PHENYLPROPIONATE_CINNAMIC ACID DIOXYGENASE SUBUNIT ALPHA"/>
    <property type="match status" value="1"/>
</dbReference>
<protein>
    <submittedName>
        <fullName evidence="10">Phenylpropionate dioxygenase-like ring-hydroxylating dioxygenase large terminal subunit</fullName>
    </submittedName>
</protein>
<evidence type="ECO:0000256" key="8">
    <source>
        <dbReference type="ARBA" id="ARBA00023027"/>
    </source>
</evidence>
<dbReference type="PROSITE" id="PS51296">
    <property type="entry name" value="RIESKE"/>
    <property type="match status" value="1"/>
</dbReference>
<sequence>MTTTDVDPEAARLRALVLPDRVHGSVYTDAEIYARELERIWYSTWVYVGHASEVPEPNDYVRKTIGPQQVVMTRDKTGAIHVLHNRCSHRGNLVCDADRGNAGSFRCPYHGWTFANTGDLLGFPFNQGYGGSAARAQLPGLGAAPRVESYRGFVFASLAADGPTLIEHLGAAAERLDRLCRLSPEGEVELTAGWVKHEVTANWKMLVENETDGYHPQFVHSSIFSISGSGIGALYSDKSTAVTRALGGGHTENDLSPEFRRLGVPMGWAGTPESKIPDYVAAMRASYGSDTADEIMINGSPHVMIFPNLFVAEIQLFQIQPLAVDRTVQHVTAIQFKGAPDLNRRLVTQCVGSVGPAGMLLADDAEMYERNQRGVAQRQPEWLDLTRGLHRERLDDDGHTIGTATDETSMRAMWRHYLELMETERSGARPSEEP</sequence>
<keyword evidence="7" id="KW-0411">Iron-sulfur</keyword>
<evidence type="ECO:0000313" key="11">
    <source>
        <dbReference type="Proteomes" id="UP000295705"/>
    </source>
</evidence>
<reference evidence="10 11" key="1">
    <citation type="submission" date="2019-03" db="EMBL/GenBank/DDBJ databases">
        <title>Genomic Encyclopedia of Type Strains, Phase IV (KMG-IV): sequencing the most valuable type-strain genomes for metagenomic binning, comparative biology and taxonomic classification.</title>
        <authorList>
            <person name="Goeker M."/>
        </authorList>
    </citation>
    <scope>NUCLEOTIDE SEQUENCE [LARGE SCALE GENOMIC DNA]</scope>
    <source>
        <strain evidence="10 11">DSM 45775</strain>
    </source>
</reference>
<evidence type="ECO:0000256" key="7">
    <source>
        <dbReference type="ARBA" id="ARBA00023014"/>
    </source>
</evidence>
<comment type="caution">
    <text evidence="10">The sequence shown here is derived from an EMBL/GenBank/DDBJ whole genome shotgun (WGS) entry which is preliminary data.</text>
</comment>
<dbReference type="SUPFAM" id="SSF50022">
    <property type="entry name" value="ISP domain"/>
    <property type="match status" value="1"/>
</dbReference>
<keyword evidence="4 10" id="KW-0223">Dioxygenase</keyword>
<keyword evidence="6" id="KW-0408">Iron</keyword>
<evidence type="ECO:0000256" key="2">
    <source>
        <dbReference type="ARBA" id="ARBA00022714"/>
    </source>
</evidence>
<proteinExistence type="inferred from homology"/>
<dbReference type="OrthoDB" id="5243643at2"/>
<dbReference type="InterPro" id="IPR015881">
    <property type="entry name" value="ARHD_Rieske_2Fe_2S"/>
</dbReference>
<dbReference type="PROSITE" id="PS00570">
    <property type="entry name" value="RING_HYDROXYL_ALPHA"/>
    <property type="match status" value="1"/>
</dbReference>
<evidence type="ECO:0000256" key="1">
    <source>
        <dbReference type="ARBA" id="ARBA00008751"/>
    </source>
</evidence>
<dbReference type="RefSeq" id="WP_133825498.1">
    <property type="nucleotide sequence ID" value="NZ_BAABHR010000029.1"/>
</dbReference>
<dbReference type="PANTHER" id="PTHR43756">
    <property type="entry name" value="CHOLINE MONOOXYGENASE, CHLOROPLASTIC"/>
    <property type="match status" value="1"/>
</dbReference>
<dbReference type="AlphaFoldDB" id="A0A4V3DAI6"/>
<dbReference type="Gene3D" id="2.102.10.10">
    <property type="entry name" value="Rieske [2Fe-2S] iron-sulphur domain"/>
    <property type="match status" value="1"/>
</dbReference>
<dbReference type="Pfam" id="PF00355">
    <property type="entry name" value="Rieske"/>
    <property type="match status" value="1"/>
</dbReference>
<dbReference type="Pfam" id="PF00848">
    <property type="entry name" value="Ring_hydroxyl_A"/>
    <property type="match status" value="1"/>
</dbReference>
<dbReference type="InterPro" id="IPR017941">
    <property type="entry name" value="Rieske_2Fe-2S"/>
</dbReference>
<evidence type="ECO:0000256" key="3">
    <source>
        <dbReference type="ARBA" id="ARBA00022723"/>
    </source>
</evidence>
<dbReference type="EMBL" id="SNYO01000002">
    <property type="protein sequence ID" value="TDQ62413.1"/>
    <property type="molecule type" value="Genomic_DNA"/>
</dbReference>
<keyword evidence="2" id="KW-0001">2Fe-2S</keyword>
<evidence type="ECO:0000256" key="4">
    <source>
        <dbReference type="ARBA" id="ARBA00022964"/>
    </source>
</evidence>
<dbReference type="SUPFAM" id="SSF55961">
    <property type="entry name" value="Bet v1-like"/>
    <property type="match status" value="1"/>
</dbReference>
<comment type="similarity">
    <text evidence="1">Belongs to the bacterial ring-hydroxylating dioxygenase alpha subunit family.</text>
</comment>
<dbReference type="GO" id="GO:0016705">
    <property type="term" value="F:oxidoreductase activity, acting on paired donors, with incorporation or reduction of molecular oxygen"/>
    <property type="evidence" value="ECO:0007669"/>
    <property type="project" value="UniProtKB-ARBA"/>
</dbReference>
<feature type="domain" description="Rieske" evidence="9">
    <location>
        <begin position="45"/>
        <end position="156"/>
    </location>
</feature>
<keyword evidence="5" id="KW-0560">Oxidoreductase</keyword>
<evidence type="ECO:0000259" key="9">
    <source>
        <dbReference type="PROSITE" id="PS51296"/>
    </source>
</evidence>
<dbReference type="GO" id="GO:0004497">
    <property type="term" value="F:monooxygenase activity"/>
    <property type="evidence" value="ECO:0007669"/>
    <property type="project" value="UniProtKB-ARBA"/>
</dbReference>
<gene>
    <name evidence="10" type="ORF">EV188_10267</name>
</gene>
<dbReference type="GO" id="GO:0005506">
    <property type="term" value="F:iron ion binding"/>
    <property type="evidence" value="ECO:0007669"/>
    <property type="project" value="InterPro"/>
</dbReference>
<keyword evidence="11" id="KW-1185">Reference proteome</keyword>
<organism evidence="10 11">
    <name type="scientific">Actinomycetospora succinea</name>
    <dbReference type="NCBI Taxonomy" id="663603"/>
    <lineage>
        <taxon>Bacteria</taxon>
        <taxon>Bacillati</taxon>
        <taxon>Actinomycetota</taxon>
        <taxon>Actinomycetes</taxon>
        <taxon>Pseudonocardiales</taxon>
        <taxon>Pseudonocardiaceae</taxon>
        <taxon>Actinomycetospora</taxon>
    </lineage>
</organism>
<keyword evidence="3" id="KW-0479">Metal-binding</keyword>
<dbReference type="CDD" id="cd08879">
    <property type="entry name" value="RHO_alpha_C_AntDO-like"/>
    <property type="match status" value="1"/>
</dbReference>
<accession>A0A4V3DAI6</accession>
<dbReference type="InterPro" id="IPR015879">
    <property type="entry name" value="Ring_hydroxy_dOase_asu_C_dom"/>
</dbReference>
<evidence type="ECO:0000256" key="5">
    <source>
        <dbReference type="ARBA" id="ARBA00023002"/>
    </source>
</evidence>
<evidence type="ECO:0000313" key="10">
    <source>
        <dbReference type="EMBL" id="TDQ62413.1"/>
    </source>
</evidence>
<dbReference type="Gene3D" id="3.90.380.10">
    <property type="entry name" value="Naphthalene 1,2-dioxygenase Alpha Subunit, Chain A, domain 1"/>
    <property type="match status" value="1"/>
</dbReference>
<evidence type="ECO:0000256" key="6">
    <source>
        <dbReference type="ARBA" id="ARBA00023004"/>
    </source>
</evidence>
<name>A0A4V3DAI6_9PSEU</name>
<keyword evidence="8" id="KW-0520">NAD</keyword>
<dbReference type="InterPro" id="IPR001663">
    <property type="entry name" value="Rng_hydr_dOase-A"/>
</dbReference>
<dbReference type="PRINTS" id="PR00090">
    <property type="entry name" value="RNGDIOXGNASE"/>
</dbReference>
<dbReference type="GO" id="GO:0051213">
    <property type="term" value="F:dioxygenase activity"/>
    <property type="evidence" value="ECO:0007669"/>
    <property type="project" value="UniProtKB-KW"/>
</dbReference>
<dbReference type="GO" id="GO:0051537">
    <property type="term" value="F:2 iron, 2 sulfur cluster binding"/>
    <property type="evidence" value="ECO:0007669"/>
    <property type="project" value="UniProtKB-KW"/>
</dbReference>